<keyword evidence="9" id="KW-1185">Reference proteome</keyword>
<dbReference type="HOGENOM" id="CLU_1514268_0_0_1"/>
<dbReference type="VEuPathDB" id="VectorBase:ISCI008312"/>
<feature type="non-terminal residue" evidence="7">
    <location>
        <position position="1"/>
    </location>
</feature>
<reference evidence="7 9" key="1">
    <citation type="submission" date="2008-03" db="EMBL/GenBank/DDBJ databases">
        <title>Annotation of Ixodes scapularis.</title>
        <authorList>
            <consortium name="Ixodes scapularis Genome Project Consortium"/>
            <person name="Caler E."/>
            <person name="Hannick L.I."/>
            <person name="Bidwell S."/>
            <person name="Joardar V."/>
            <person name="Thiagarajan M."/>
            <person name="Amedeo P."/>
            <person name="Galinsky K.J."/>
            <person name="Schobel S."/>
            <person name="Inman J."/>
            <person name="Hostetler J."/>
            <person name="Miller J."/>
            <person name="Hammond M."/>
            <person name="Megy K."/>
            <person name="Lawson D."/>
            <person name="Kodira C."/>
            <person name="Sutton G."/>
            <person name="Meyer J."/>
            <person name="Hill C.A."/>
            <person name="Birren B."/>
            <person name="Nene V."/>
            <person name="Collins F."/>
            <person name="Alarcon-Chaidez F."/>
            <person name="Wikel S."/>
            <person name="Strausberg R."/>
        </authorList>
    </citation>
    <scope>NUCLEOTIDE SEQUENCE [LARGE SCALE GENOMIC DNA]</scope>
    <source>
        <strain evidence="9">Wikel</strain>
        <strain evidence="7">Wikel colony</strain>
    </source>
</reference>
<keyword evidence="3 6" id="KW-0812">Transmembrane</keyword>
<evidence type="ECO:0000256" key="6">
    <source>
        <dbReference type="SAM" id="Phobius"/>
    </source>
</evidence>
<dbReference type="PANTHER" id="PTHR10283:SF82">
    <property type="entry name" value="SOLUTE CARRIER FAMILY 13 MEMBER 2"/>
    <property type="match status" value="1"/>
</dbReference>
<dbReference type="EMBL" id="DS777126">
    <property type="protein sequence ID" value="EEC09431.1"/>
    <property type="molecule type" value="Genomic_DNA"/>
</dbReference>
<gene>
    <name evidence="7" type="ORF">IscW_ISCW008312</name>
</gene>
<dbReference type="InParanoid" id="B7PS59"/>
<dbReference type="InterPro" id="IPR001898">
    <property type="entry name" value="SLC13A/DASS"/>
</dbReference>
<evidence type="ECO:0000256" key="2">
    <source>
        <dbReference type="ARBA" id="ARBA00006772"/>
    </source>
</evidence>
<dbReference type="GO" id="GO:0015556">
    <property type="term" value="F:C4-dicarboxylate transmembrane transporter activity"/>
    <property type="evidence" value="ECO:0007669"/>
    <property type="project" value="UniProtKB-ARBA"/>
</dbReference>
<protein>
    <submittedName>
        <fullName evidence="7 8">Uncharacterized protein</fullName>
    </submittedName>
</protein>
<feature type="transmembrane region" description="Helical" evidence="6">
    <location>
        <begin position="120"/>
        <end position="137"/>
    </location>
</feature>
<dbReference type="Pfam" id="PF00939">
    <property type="entry name" value="Na_sulph_symp"/>
    <property type="match status" value="1"/>
</dbReference>
<dbReference type="EMBL" id="ABJB010759140">
    <property type="status" value="NOT_ANNOTATED_CDS"/>
    <property type="molecule type" value="Genomic_DNA"/>
</dbReference>
<proteinExistence type="inferred from homology"/>
<sequence>KFIKIRKVLLMAVAYTASLGSVGVLSGTVTNYVTKMILETRFPEIDLLTYMPWTVAFFPIALFEVVAAFIILYYMHMRRLRAEKLVVLVFAIVFLLWYTRKPIFFKGWEKLLGIHTVDDTSIAFVAVAVFFAVPMTGTDIEKRILSWSVVCNKMSWGMLLTFGGGLALADASEASGGI</sequence>
<dbReference type="EMBL" id="ABJB010893455">
    <property type="status" value="NOT_ANNOTATED_CDS"/>
    <property type="molecule type" value="Genomic_DNA"/>
</dbReference>
<dbReference type="GO" id="GO:0016020">
    <property type="term" value="C:membrane"/>
    <property type="evidence" value="ECO:0007669"/>
    <property type="project" value="UniProtKB-SubCell"/>
</dbReference>
<dbReference type="EMBL" id="ABJB010016853">
    <property type="status" value="NOT_ANNOTATED_CDS"/>
    <property type="molecule type" value="Genomic_DNA"/>
</dbReference>
<evidence type="ECO:0000256" key="1">
    <source>
        <dbReference type="ARBA" id="ARBA00004141"/>
    </source>
</evidence>
<reference evidence="8" key="2">
    <citation type="submission" date="2020-05" db="UniProtKB">
        <authorList>
            <consortium name="EnsemblMetazoa"/>
        </authorList>
    </citation>
    <scope>IDENTIFICATION</scope>
    <source>
        <strain evidence="8">wikel</strain>
    </source>
</reference>
<evidence type="ECO:0000313" key="9">
    <source>
        <dbReference type="Proteomes" id="UP000001555"/>
    </source>
</evidence>
<dbReference type="AlphaFoldDB" id="B7PS59"/>
<evidence type="ECO:0000256" key="3">
    <source>
        <dbReference type="ARBA" id="ARBA00022692"/>
    </source>
</evidence>
<comment type="similarity">
    <text evidence="2">Belongs to the SLC13A/DASS transporter (TC 2.A.47) family. NADC subfamily.</text>
</comment>
<dbReference type="OrthoDB" id="6493944at2759"/>
<dbReference type="PANTHER" id="PTHR10283">
    <property type="entry name" value="SOLUTE CARRIER FAMILY 13 MEMBER"/>
    <property type="match status" value="1"/>
</dbReference>
<dbReference type="Proteomes" id="UP000001555">
    <property type="component" value="Unassembled WGS sequence"/>
</dbReference>
<keyword evidence="4 6" id="KW-1133">Transmembrane helix</keyword>
<feature type="transmembrane region" description="Helical" evidence="6">
    <location>
        <begin position="82"/>
        <end position="100"/>
    </location>
</feature>
<dbReference type="VEuPathDB" id="VectorBase:ISCP_009589"/>
<evidence type="ECO:0000313" key="8">
    <source>
        <dbReference type="EnsemblMetazoa" id="ISCW008312-PA"/>
    </source>
</evidence>
<keyword evidence="5 6" id="KW-0472">Membrane</keyword>
<evidence type="ECO:0000256" key="4">
    <source>
        <dbReference type="ARBA" id="ARBA00022989"/>
    </source>
</evidence>
<comment type="subcellular location">
    <subcellularLocation>
        <location evidence="1">Membrane</location>
        <topology evidence="1">Multi-pass membrane protein</topology>
    </subcellularLocation>
</comment>
<dbReference type="GO" id="GO:0005310">
    <property type="term" value="F:dicarboxylic acid transmembrane transporter activity"/>
    <property type="evidence" value="ECO:0007669"/>
    <property type="project" value="UniProtKB-ARBA"/>
</dbReference>
<accession>B7PS59</accession>
<name>B7PS59_IXOSC</name>
<dbReference type="STRING" id="6945.B7PS59"/>
<evidence type="ECO:0000256" key="5">
    <source>
        <dbReference type="ARBA" id="ARBA00023136"/>
    </source>
</evidence>
<evidence type="ECO:0000313" key="7">
    <source>
        <dbReference type="EMBL" id="EEC09431.1"/>
    </source>
</evidence>
<feature type="transmembrane region" description="Helical" evidence="6">
    <location>
        <begin position="50"/>
        <end position="75"/>
    </location>
</feature>
<dbReference type="PaxDb" id="6945-B7PS59"/>
<organism>
    <name type="scientific">Ixodes scapularis</name>
    <name type="common">Black-legged tick</name>
    <name type="synonym">Deer tick</name>
    <dbReference type="NCBI Taxonomy" id="6945"/>
    <lineage>
        <taxon>Eukaryota</taxon>
        <taxon>Metazoa</taxon>
        <taxon>Ecdysozoa</taxon>
        <taxon>Arthropoda</taxon>
        <taxon>Chelicerata</taxon>
        <taxon>Arachnida</taxon>
        <taxon>Acari</taxon>
        <taxon>Parasitiformes</taxon>
        <taxon>Ixodida</taxon>
        <taxon>Ixodoidea</taxon>
        <taxon>Ixodidae</taxon>
        <taxon>Ixodinae</taxon>
        <taxon>Ixodes</taxon>
    </lineage>
</organism>
<dbReference type="EnsemblMetazoa" id="ISCW008312-RA">
    <property type="protein sequence ID" value="ISCW008312-PA"/>
    <property type="gene ID" value="ISCW008312"/>
</dbReference>
<dbReference type="VEuPathDB" id="VectorBase:ISCW008312"/>